<dbReference type="GO" id="GO:0002376">
    <property type="term" value="P:immune system process"/>
    <property type="evidence" value="ECO:0007669"/>
    <property type="project" value="UniProtKB-KW"/>
</dbReference>
<dbReference type="AlphaFoldDB" id="A0A8D0DFI7"/>
<dbReference type="PANTHER" id="PTHR23268:SF28">
    <property type="entry name" value="T CELL RECEPTOR BETA VARIABLE 19"/>
    <property type="match status" value="1"/>
</dbReference>
<dbReference type="InterPro" id="IPR050413">
    <property type="entry name" value="TCR_beta_variable"/>
</dbReference>
<accession>A0A8D0DFI7</accession>
<reference evidence="4" key="1">
    <citation type="submission" date="2025-08" db="UniProtKB">
        <authorList>
            <consortium name="Ensembl"/>
        </authorList>
    </citation>
    <scope>IDENTIFICATION</scope>
</reference>
<dbReference type="SMART" id="SM00406">
    <property type="entry name" value="IGv"/>
    <property type="match status" value="1"/>
</dbReference>
<dbReference type="InterPro" id="IPR036179">
    <property type="entry name" value="Ig-like_dom_sf"/>
</dbReference>
<proteinExistence type="predicted"/>
<keyword evidence="2" id="KW-0391">Immunity</keyword>
<name>A0A8D0DFI7_SANLU</name>
<dbReference type="GO" id="GO:0007166">
    <property type="term" value="P:cell surface receptor signaling pathway"/>
    <property type="evidence" value="ECO:0007669"/>
    <property type="project" value="TreeGrafter"/>
</dbReference>
<dbReference type="SUPFAM" id="SSF48726">
    <property type="entry name" value="Immunoglobulin"/>
    <property type="match status" value="1"/>
</dbReference>
<protein>
    <recommendedName>
        <fullName evidence="3">Immunoglobulin V-set domain-containing protein</fullName>
    </recommendedName>
</protein>
<sequence length="178" mass="20100">SSCFVHFFDLLGEINDTVKLTCKHSINNYDTILWYHHSQGDSSLKLVGSTIYTSVQMVENPFQGSFKVSGNGEQEAFLHFLKLRHPEDSGHYFCAAYSRTMIEKPQIPLQKPSCHPVHLESNGRKTALFYLALLSCGLLLLFTRAVLQPRHPNKSTLLYLCHVGFATAKPLKWTSGRS</sequence>
<dbReference type="GeneTree" id="ENSGT01110000267342"/>
<dbReference type="CDD" id="cd00099">
    <property type="entry name" value="IgV"/>
    <property type="match status" value="1"/>
</dbReference>
<dbReference type="Pfam" id="PF07686">
    <property type="entry name" value="V-set"/>
    <property type="match status" value="1"/>
</dbReference>
<evidence type="ECO:0000313" key="4">
    <source>
        <dbReference type="Ensembl" id="ENSSLUP00000055509.1"/>
    </source>
</evidence>
<dbReference type="Proteomes" id="UP000694568">
    <property type="component" value="Unplaced"/>
</dbReference>
<reference evidence="4" key="2">
    <citation type="submission" date="2025-09" db="UniProtKB">
        <authorList>
            <consortium name="Ensembl"/>
        </authorList>
    </citation>
    <scope>IDENTIFICATION</scope>
</reference>
<dbReference type="PANTHER" id="PTHR23268">
    <property type="entry name" value="T-CELL RECEPTOR BETA CHAIN"/>
    <property type="match status" value="1"/>
</dbReference>
<evidence type="ECO:0000256" key="2">
    <source>
        <dbReference type="ARBA" id="ARBA00022859"/>
    </source>
</evidence>
<organism evidence="4 5">
    <name type="scientific">Sander lucioperca</name>
    <name type="common">Pike-perch</name>
    <name type="synonym">Perca lucioperca</name>
    <dbReference type="NCBI Taxonomy" id="283035"/>
    <lineage>
        <taxon>Eukaryota</taxon>
        <taxon>Metazoa</taxon>
        <taxon>Chordata</taxon>
        <taxon>Craniata</taxon>
        <taxon>Vertebrata</taxon>
        <taxon>Euteleostomi</taxon>
        <taxon>Actinopterygii</taxon>
        <taxon>Neopterygii</taxon>
        <taxon>Teleostei</taxon>
        <taxon>Neoteleostei</taxon>
        <taxon>Acanthomorphata</taxon>
        <taxon>Eupercaria</taxon>
        <taxon>Perciformes</taxon>
        <taxon>Percoidei</taxon>
        <taxon>Percidae</taxon>
        <taxon>Luciopercinae</taxon>
        <taxon>Sander</taxon>
    </lineage>
</organism>
<feature type="domain" description="Immunoglobulin V-set" evidence="3">
    <location>
        <begin position="17"/>
        <end position="96"/>
    </location>
</feature>
<dbReference type="GO" id="GO:0005886">
    <property type="term" value="C:plasma membrane"/>
    <property type="evidence" value="ECO:0007669"/>
    <property type="project" value="TreeGrafter"/>
</dbReference>
<dbReference type="Gene3D" id="2.60.40.10">
    <property type="entry name" value="Immunoglobulins"/>
    <property type="match status" value="1"/>
</dbReference>
<dbReference type="Ensembl" id="ENSSLUT00000057124.1">
    <property type="protein sequence ID" value="ENSSLUP00000055509.1"/>
    <property type="gene ID" value="ENSSLUG00000023956.1"/>
</dbReference>
<evidence type="ECO:0000256" key="1">
    <source>
        <dbReference type="ARBA" id="ARBA00022729"/>
    </source>
</evidence>
<dbReference type="InterPro" id="IPR013106">
    <property type="entry name" value="Ig_V-set"/>
</dbReference>
<dbReference type="InterPro" id="IPR013783">
    <property type="entry name" value="Ig-like_fold"/>
</dbReference>
<evidence type="ECO:0000259" key="3">
    <source>
        <dbReference type="SMART" id="SM00406"/>
    </source>
</evidence>
<keyword evidence="5" id="KW-1185">Reference proteome</keyword>
<evidence type="ECO:0000313" key="5">
    <source>
        <dbReference type="Proteomes" id="UP000694568"/>
    </source>
</evidence>
<keyword evidence="1" id="KW-0732">Signal</keyword>